<proteinExistence type="inferred from homology"/>
<organism evidence="10 11">
    <name type="scientific">Ophiocordyceps camponoti-rufipedis</name>
    <dbReference type="NCBI Taxonomy" id="2004952"/>
    <lineage>
        <taxon>Eukaryota</taxon>
        <taxon>Fungi</taxon>
        <taxon>Dikarya</taxon>
        <taxon>Ascomycota</taxon>
        <taxon>Pezizomycotina</taxon>
        <taxon>Sordariomycetes</taxon>
        <taxon>Hypocreomycetidae</taxon>
        <taxon>Hypocreales</taxon>
        <taxon>Ophiocordycipitaceae</taxon>
        <taxon>Ophiocordyceps</taxon>
    </lineage>
</organism>
<evidence type="ECO:0000313" key="10">
    <source>
        <dbReference type="EMBL" id="PHH70604.1"/>
    </source>
</evidence>
<evidence type="ECO:0000256" key="2">
    <source>
        <dbReference type="ARBA" id="ARBA00022670"/>
    </source>
</evidence>
<dbReference type="InterPro" id="IPR036852">
    <property type="entry name" value="Peptidase_S8/S53_dom_sf"/>
</dbReference>
<dbReference type="PROSITE" id="PS00138">
    <property type="entry name" value="SUBTILASE_SER"/>
    <property type="match status" value="1"/>
</dbReference>
<dbReference type="GO" id="GO:0006508">
    <property type="term" value="P:proteolysis"/>
    <property type="evidence" value="ECO:0007669"/>
    <property type="project" value="UniProtKB-KW"/>
</dbReference>
<dbReference type="AlphaFoldDB" id="A0A2C5YU99"/>
<dbReference type="GO" id="GO:0005576">
    <property type="term" value="C:extracellular region"/>
    <property type="evidence" value="ECO:0007669"/>
    <property type="project" value="UniProtKB-ARBA"/>
</dbReference>
<dbReference type="EMBL" id="NJES01000607">
    <property type="protein sequence ID" value="PHH70604.1"/>
    <property type="molecule type" value="Genomic_DNA"/>
</dbReference>
<dbReference type="OrthoDB" id="19448at2759"/>
<comment type="caution">
    <text evidence="10">The sequence shown here is derived from an EMBL/GenBank/DDBJ whole genome shotgun (WGS) entry which is preliminary data.</text>
</comment>
<feature type="domain" description="Peptidase S8/S53" evidence="8">
    <location>
        <begin position="156"/>
        <end position="373"/>
    </location>
</feature>
<feature type="active site" description="Charge relay system" evidence="6">
    <location>
        <position position="196"/>
    </location>
</feature>
<feature type="active site" description="Charge relay system" evidence="6">
    <location>
        <position position="357"/>
    </location>
</feature>
<dbReference type="SUPFAM" id="SSF54897">
    <property type="entry name" value="Protease propeptides/inhibitors"/>
    <property type="match status" value="1"/>
</dbReference>
<feature type="active site" description="Charge relay system" evidence="6">
    <location>
        <position position="165"/>
    </location>
</feature>
<sequence>MLRAELRILPDSDEIYTTQLAWRCPVLSFLALAGQLPSPRTIKAPLHELGDDGVPGHYMVKLNRSTHTSVRDEMVRRLSNEVDHLYESRTLLGFAGQLDEQELEALRYNEHVEHVYQDGYFSSASIVHVHNSEWGLARISQKMPRDKTYSYDASGGNGTCVYVLDSGIEDTHHEFGGRAKQIKSFVKGQETDGSGHGTIVAGIIGSNTFGVARQAQLLGVKITPDFGDGRISFAVKGFEFVGRDMSKRHCPKGVIVNFSAGTSVKSQMMERAAAELVQEGVFFAAAAGNQGMDARNSSPSSEPSVCVVGGIDHTNRLFYEKDKYRSNYGPRIDVFAPAQDIRSTFPDGEDVVVTGTSVAAPFVAGLAAYLGALEGLSGTEELCSRIRELSIKDAIVDIPEDTPNRIAYNGIEELREETRKVDEAQVHMCINDGFNKPCTDVEAPADQCVAVPSDYLQMLSSLRPSRNAGTCDFYLTNNCQGNDKFRSSHSTKGASFAGLDSTIGLEVFNDRIRSFRCDGKIVKHGPHSFDYWAWSTETQQNLCSRFEALYAKVALFRGTMDTLKLKFEGQPGKQHTIVREPSAEFNQWQQLNLIEMFASPTVEVDRLRELRLSAIKEHSILGGDEWGLQGIELKARCAGTKILVDNHAFQTIREAMSPDRSQGYEPSGYIAWRGFTNPDDWKSRVPCSHLRLLHISITIADENWAGTDNTLLVGLWRYETKLTDKVWRGETKTMTIDPVRVFGWRNLALKHLLSISIRSTGGHDDVKLAKMTLSGLCSGTSKALRFERDIEQGWLKDGGIMGVSVDPEEWVVTDGGEEAWVVADGDEE</sequence>
<evidence type="ECO:0000256" key="3">
    <source>
        <dbReference type="ARBA" id="ARBA00022729"/>
    </source>
</evidence>
<dbReference type="Gene3D" id="3.40.50.200">
    <property type="entry name" value="Peptidase S8/S53 domain"/>
    <property type="match status" value="1"/>
</dbReference>
<dbReference type="InterPro" id="IPR023827">
    <property type="entry name" value="Peptidase_S8_Asp-AS"/>
</dbReference>
<dbReference type="PROSITE" id="PS00137">
    <property type="entry name" value="SUBTILASE_HIS"/>
    <property type="match status" value="1"/>
</dbReference>
<dbReference type="InterPro" id="IPR000209">
    <property type="entry name" value="Peptidase_S8/S53_dom"/>
</dbReference>
<protein>
    <recommendedName>
        <fullName evidence="12">Peptidase S8/S53 domain-containing protein</fullName>
    </recommendedName>
</protein>
<evidence type="ECO:0000313" key="11">
    <source>
        <dbReference type="Proteomes" id="UP000226431"/>
    </source>
</evidence>
<dbReference type="InterPro" id="IPR050131">
    <property type="entry name" value="Peptidase_S8_subtilisin-like"/>
</dbReference>
<evidence type="ECO:0000256" key="6">
    <source>
        <dbReference type="PROSITE-ProRule" id="PRU01240"/>
    </source>
</evidence>
<keyword evidence="4 6" id="KW-0378">Hydrolase</keyword>
<evidence type="ECO:0008006" key="12">
    <source>
        <dbReference type="Google" id="ProtNLM"/>
    </source>
</evidence>
<evidence type="ECO:0000256" key="1">
    <source>
        <dbReference type="ARBA" id="ARBA00011073"/>
    </source>
</evidence>
<dbReference type="Gene3D" id="3.30.70.80">
    <property type="entry name" value="Peptidase S8 propeptide/proteinase inhibitor I9"/>
    <property type="match status" value="1"/>
</dbReference>
<dbReference type="Pfam" id="PF00082">
    <property type="entry name" value="Peptidase_S8"/>
    <property type="match status" value="1"/>
</dbReference>
<dbReference type="SUPFAM" id="SSF52743">
    <property type="entry name" value="Subtilisin-like"/>
    <property type="match status" value="1"/>
</dbReference>
<dbReference type="STRING" id="2004952.A0A2C5YU99"/>
<accession>A0A2C5YU99</accession>
<name>A0A2C5YU99_9HYPO</name>
<keyword evidence="2 6" id="KW-0645">Protease</keyword>
<dbReference type="InterPro" id="IPR034193">
    <property type="entry name" value="PCSK9_ProteinaseK-like"/>
</dbReference>
<comment type="similarity">
    <text evidence="1 6 7">Belongs to the peptidase S8 family.</text>
</comment>
<feature type="domain" description="Inhibitor I9" evidence="9">
    <location>
        <begin position="64"/>
        <end position="118"/>
    </location>
</feature>
<dbReference type="GO" id="GO:0004252">
    <property type="term" value="F:serine-type endopeptidase activity"/>
    <property type="evidence" value="ECO:0007669"/>
    <property type="project" value="UniProtKB-UniRule"/>
</dbReference>
<dbReference type="Pfam" id="PF05922">
    <property type="entry name" value="Inhibitor_I9"/>
    <property type="match status" value="1"/>
</dbReference>
<dbReference type="InterPro" id="IPR015500">
    <property type="entry name" value="Peptidase_S8_subtilisin-rel"/>
</dbReference>
<evidence type="ECO:0000256" key="7">
    <source>
        <dbReference type="RuleBase" id="RU003355"/>
    </source>
</evidence>
<dbReference type="PROSITE" id="PS00136">
    <property type="entry name" value="SUBTILASE_ASP"/>
    <property type="match status" value="1"/>
</dbReference>
<dbReference type="InterPro" id="IPR023828">
    <property type="entry name" value="Peptidase_S8_Ser-AS"/>
</dbReference>
<dbReference type="InterPro" id="IPR037045">
    <property type="entry name" value="S8pro/Inhibitor_I9_sf"/>
</dbReference>
<dbReference type="Proteomes" id="UP000226431">
    <property type="component" value="Unassembled WGS sequence"/>
</dbReference>
<keyword evidence="3" id="KW-0732">Signal</keyword>
<dbReference type="InterPro" id="IPR022398">
    <property type="entry name" value="Peptidase_S8_His-AS"/>
</dbReference>
<keyword evidence="5 6" id="KW-0720">Serine protease</keyword>
<evidence type="ECO:0000259" key="8">
    <source>
        <dbReference type="Pfam" id="PF00082"/>
    </source>
</evidence>
<dbReference type="PANTHER" id="PTHR43806">
    <property type="entry name" value="PEPTIDASE S8"/>
    <property type="match status" value="1"/>
</dbReference>
<dbReference type="PANTHER" id="PTHR43806:SF58">
    <property type="entry name" value="ALKALINE PROTEASE 1-RELATED"/>
    <property type="match status" value="1"/>
</dbReference>
<reference evidence="10 11" key="1">
    <citation type="submission" date="2017-06" db="EMBL/GenBank/DDBJ databases">
        <title>Ant-infecting Ophiocordyceps genomes reveal a high diversity of potential behavioral manipulation genes and a possible major role for enterotoxins.</title>
        <authorList>
            <person name="De Bekker C."/>
            <person name="Evans H.C."/>
            <person name="Brachmann A."/>
            <person name="Hughes D.P."/>
        </authorList>
    </citation>
    <scope>NUCLEOTIDE SEQUENCE [LARGE SCALE GENOMIC DNA]</scope>
    <source>
        <strain evidence="10 11">Map16</strain>
    </source>
</reference>
<dbReference type="PROSITE" id="PS51892">
    <property type="entry name" value="SUBTILASE"/>
    <property type="match status" value="1"/>
</dbReference>
<evidence type="ECO:0000256" key="4">
    <source>
        <dbReference type="ARBA" id="ARBA00022801"/>
    </source>
</evidence>
<evidence type="ECO:0000259" key="9">
    <source>
        <dbReference type="Pfam" id="PF05922"/>
    </source>
</evidence>
<gene>
    <name evidence="10" type="ORF">CDD80_5894</name>
</gene>
<dbReference type="PRINTS" id="PR00723">
    <property type="entry name" value="SUBTILISIN"/>
</dbReference>
<evidence type="ECO:0000256" key="5">
    <source>
        <dbReference type="ARBA" id="ARBA00022825"/>
    </source>
</evidence>
<dbReference type="InterPro" id="IPR010259">
    <property type="entry name" value="S8pro/Inhibitor_I9"/>
</dbReference>
<keyword evidence="11" id="KW-1185">Reference proteome</keyword>
<dbReference type="CDD" id="cd04077">
    <property type="entry name" value="Peptidases_S8_PCSK9_ProteinaseK_like"/>
    <property type="match status" value="1"/>
</dbReference>